<gene>
    <name evidence="2" type="ORF">BJY27_007937</name>
</gene>
<comment type="caution">
    <text evidence="2">The sequence shown here is derived from an EMBL/GenBank/DDBJ whole genome shotgun (WGS) entry which is preliminary data.</text>
</comment>
<dbReference type="Pfam" id="PF03466">
    <property type="entry name" value="LysR_substrate"/>
    <property type="match status" value="1"/>
</dbReference>
<keyword evidence="3" id="KW-1185">Reference proteome</keyword>
<feature type="domain" description="LysR substrate-binding" evidence="1">
    <location>
        <begin position="5"/>
        <end position="82"/>
    </location>
</feature>
<proteinExistence type="predicted"/>
<name>A0ABR6LY63_9ACTN</name>
<dbReference type="EMBL" id="JACHNG010000001">
    <property type="protein sequence ID" value="MBB4786976.1"/>
    <property type="molecule type" value="Genomic_DNA"/>
</dbReference>
<reference evidence="2 3" key="1">
    <citation type="submission" date="2020-08" db="EMBL/GenBank/DDBJ databases">
        <title>Sequencing the genomes of 1000 actinobacteria strains.</title>
        <authorList>
            <person name="Klenk H.-P."/>
        </authorList>
    </citation>
    <scope>NUCLEOTIDE SEQUENCE [LARGE SCALE GENOMIC DNA]</scope>
    <source>
        <strain evidence="2 3">DSM 41530</strain>
    </source>
</reference>
<organism evidence="2 3">
    <name type="scientific">Streptomyces rapamycinicus</name>
    <dbReference type="NCBI Taxonomy" id="1226757"/>
    <lineage>
        <taxon>Bacteria</taxon>
        <taxon>Bacillati</taxon>
        <taxon>Actinomycetota</taxon>
        <taxon>Actinomycetes</taxon>
        <taxon>Kitasatosporales</taxon>
        <taxon>Streptomycetaceae</taxon>
        <taxon>Streptomyces</taxon>
        <taxon>Streptomyces violaceusniger group</taxon>
    </lineage>
</organism>
<dbReference type="InterPro" id="IPR005119">
    <property type="entry name" value="LysR_subst-bd"/>
</dbReference>
<dbReference type="Gene3D" id="3.40.190.10">
    <property type="entry name" value="Periplasmic binding protein-like II"/>
    <property type="match status" value="2"/>
</dbReference>
<dbReference type="RefSeq" id="WP_243146079.1">
    <property type="nucleotide sequence ID" value="NZ_CP157809.1"/>
</dbReference>
<evidence type="ECO:0000313" key="3">
    <source>
        <dbReference type="Proteomes" id="UP000530530"/>
    </source>
</evidence>
<protein>
    <submittedName>
        <fullName evidence="2">DNA-binding transcriptional LysR family regulator</fullName>
    </submittedName>
</protein>
<evidence type="ECO:0000259" key="1">
    <source>
        <dbReference type="Pfam" id="PF03466"/>
    </source>
</evidence>
<dbReference type="GO" id="GO:0003677">
    <property type="term" value="F:DNA binding"/>
    <property type="evidence" value="ECO:0007669"/>
    <property type="project" value="UniProtKB-KW"/>
</dbReference>
<accession>A0ABR6LY63</accession>
<evidence type="ECO:0000313" key="2">
    <source>
        <dbReference type="EMBL" id="MBB4786976.1"/>
    </source>
</evidence>
<keyword evidence="2" id="KW-0238">DNA-binding</keyword>
<sequence length="89" mass="9845">MTCYSGHLQQWLDDGDLDLNLLYSLDGTPSLNARPLVSERLWAMAPAATGLHADRPVAFAEVWRWTACPGLRRRMQDARRPAGPVAGRG</sequence>
<dbReference type="Proteomes" id="UP000530530">
    <property type="component" value="Unassembled WGS sequence"/>
</dbReference>
<dbReference type="SUPFAM" id="SSF53850">
    <property type="entry name" value="Periplasmic binding protein-like II"/>
    <property type="match status" value="1"/>
</dbReference>